<keyword evidence="4" id="KW-0833">Ubl conjugation pathway</keyword>
<dbReference type="EMBL" id="LJIJ01002942">
    <property type="protein sequence ID" value="ODM89061.1"/>
    <property type="molecule type" value="Genomic_DNA"/>
</dbReference>
<dbReference type="InterPro" id="IPR024766">
    <property type="entry name" value="Znf_RING_H2"/>
</dbReference>
<evidence type="ECO:0000256" key="2">
    <source>
        <dbReference type="ARBA" id="ARBA00022723"/>
    </source>
</evidence>
<evidence type="ECO:0000256" key="6">
    <source>
        <dbReference type="PROSITE-ProRule" id="PRU00175"/>
    </source>
</evidence>
<gene>
    <name evidence="9" type="ORF">Ocin01_17620</name>
</gene>
<dbReference type="Gene3D" id="3.30.40.10">
    <property type="entry name" value="Zinc/RING finger domain, C3HC4 (zinc finger)"/>
    <property type="match status" value="1"/>
</dbReference>
<feature type="compositionally biased region" description="Polar residues" evidence="7">
    <location>
        <begin position="65"/>
        <end position="74"/>
    </location>
</feature>
<dbReference type="Pfam" id="PF12678">
    <property type="entry name" value="zf-rbx1"/>
    <property type="match status" value="1"/>
</dbReference>
<keyword evidence="5" id="KW-0862">Zinc</keyword>
<evidence type="ECO:0000256" key="7">
    <source>
        <dbReference type="SAM" id="MobiDB-lite"/>
    </source>
</evidence>
<evidence type="ECO:0000256" key="4">
    <source>
        <dbReference type="ARBA" id="ARBA00022786"/>
    </source>
</evidence>
<evidence type="ECO:0000259" key="8">
    <source>
        <dbReference type="PROSITE" id="PS50089"/>
    </source>
</evidence>
<keyword evidence="10" id="KW-1185">Reference proteome</keyword>
<protein>
    <submittedName>
        <fullName evidence="9">RING-H2 finger protein ATL48</fullName>
    </submittedName>
</protein>
<dbReference type="InterPro" id="IPR013083">
    <property type="entry name" value="Znf_RING/FYVE/PHD"/>
</dbReference>
<feature type="compositionally biased region" description="Basic and acidic residues" evidence="7">
    <location>
        <begin position="52"/>
        <end position="64"/>
    </location>
</feature>
<dbReference type="PROSITE" id="PS50089">
    <property type="entry name" value="ZF_RING_2"/>
    <property type="match status" value="1"/>
</dbReference>
<reference evidence="9 10" key="1">
    <citation type="journal article" date="2016" name="Genome Biol. Evol.">
        <title>Gene Family Evolution Reflects Adaptation to Soil Environmental Stressors in the Genome of the Collembolan Orchesella cincta.</title>
        <authorList>
            <person name="Faddeeva-Vakhrusheva A."/>
            <person name="Derks M.F."/>
            <person name="Anvar S.Y."/>
            <person name="Agamennone V."/>
            <person name="Suring W."/>
            <person name="Smit S."/>
            <person name="van Straalen N.M."/>
            <person name="Roelofs D."/>
        </authorList>
    </citation>
    <scope>NUCLEOTIDE SEQUENCE [LARGE SCALE GENOMIC DNA]</scope>
    <source>
        <tissue evidence="9">Mixed pool</tissue>
    </source>
</reference>
<organism evidence="9 10">
    <name type="scientific">Orchesella cincta</name>
    <name type="common">Springtail</name>
    <name type="synonym">Podura cincta</name>
    <dbReference type="NCBI Taxonomy" id="48709"/>
    <lineage>
        <taxon>Eukaryota</taxon>
        <taxon>Metazoa</taxon>
        <taxon>Ecdysozoa</taxon>
        <taxon>Arthropoda</taxon>
        <taxon>Hexapoda</taxon>
        <taxon>Collembola</taxon>
        <taxon>Entomobryomorpha</taxon>
        <taxon>Entomobryoidea</taxon>
        <taxon>Orchesellidae</taxon>
        <taxon>Orchesellinae</taxon>
        <taxon>Orchesella</taxon>
    </lineage>
</organism>
<comment type="caution">
    <text evidence="9">The sequence shown here is derived from an EMBL/GenBank/DDBJ whole genome shotgun (WGS) entry which is preliminary data.</text>
</comment>
<sequence length="135" mass="15482">MPSAEQGSGRSHCVPVCHNYSPDICWVTKSWTSSYLQYCTDDLIIFDEEPAGESKLDSSIEKNRTTASDKTVSKQDSSSCLRPILIIKCGHTFHTECINNWFMENREKDLKTCPLCRREMMSNDTRRVFLSFGEE</sequence>
<comment type="pathway">
    <text evidence="1">Protein modification; protein ubiquitination.</text>
</comment>
<feature type="domain" description="RING-type" evidence="8">
    <location>
        <begin position="89"/>
        <end position="117"/>
    </location>
</feature>
<dbReference type="SMART" id="SM00184">
    <property type="entry name" value="RING"/>
    <property type="match status" value="1"/>
</dbReference>
<name>A0A1D2M801_ORCCI</name>
<feature type="region of interest" description="Disordered" evidence="7">
    <location>
        <begin position="52"/>
        <end position="74"/>
    </location>
</feature>
<evidence type="ECO:0000313" key="10">
    <source>
        <dbReference type="Proteomes" id="UP000094527"/>
    </source>
</evidence>
<dbReference type="GO" id="GO:0031461">
    <property type="term" value="C:cullin-RING ubiquitin ligase complex"/>
    <property type="evidence" value="ECO:0007669"/>
    <property type="project" value="UniProtKB-ARBA"/>
</dbReference>
<evidence type="ECO:0000313" key="9">
    <source>
        <dbReference type="EMBL" id="ODM89061.1"/>
    </source>
</evidence>
<dbReference type="Proteomes" id="UP000094527">
    <property type="component" value="Unassembled WGS sequence"/>
</dbReference>
<dbReference type="InterPro" id="IPR001841">
    <property type="entry name" value="Znf_RING"/>
</dbReference>
<dbReference type="AlphaFoldDB" id="A0A1D2M801"/>
<dbReference type="OrthoDB" id="8062037at2759"/>
<keyword evidence="2" id="KW-0479">Metal-binding</keyword>
<accession>A0A1D2M801</accession>
<dbReference type="GO" id="GO:0008270">
    <property type="term" value="F:zinc ion binding"/>
    <property type="evidence" value="ECO:0007669"/>
    <property type="project" value="UniProtKB-KW"/>
</dbReference>
<dbReference type="SUPFAM" id="SSF57850">
    <property type="entry name" value="RING/U-box"/>
    <property type="match status" value="1"/>
</dbReference>
<evidence type="ECO:0000256" key="1">
    <source>
        <dbReference type="ARBA" id="ARBA00004906"/>
    </source>
</evidence>
<proteinExistence type="predicted"/>
<keyword evidence="3 6" id="KW-0863">Zinc-finger</keyword>
<evidence type="ECO:0000256" key="5">
    <source>
        <dbReference type="ARBA" id="ARBA00022833"/>
    </source>
</evidence>
<evidence type="ECO:0000256" key="3">
    <source>
        <dbReference type="ARBA" id="ARBA00022771"/>
    </source>
</evidence>